<keyword evidence="10 17" id="KW-0418">Kinase</keyword>
<keyword evidence="11 14" id="KW-0067">ATP-binding</keyword>
<proteinExistence type="evidence at transcript level"/>
<dbReference type="PANTHER" id="PTHR24356">
    <property type="entry name" value="SERINE/THREONINE-PROTEIN KINASE"/>
    <property type="match status" value="1"/>
</dbReference>
<dbReference type="GO" id="GO:0035556">
    <property type="term" value="P:intracellular signal transduction"/>
    <property type="evidence" value="ECO:0007669"/>
    <property type="project" value="TreeGrafter"/>
</dbReference>
<dbReference type="SUPFAM" id="SSF50729">
    <property type="entry name" value="PH domain-like"/>
    <property type="match status" value="1"/>
</dbReference>
<dbReference type="FunFam" id="3.30.200.20:FF:000191">
    <property type="entry name" value="3-phosphoinositide-dependent protein kinase 2-like"/>
    <property type="match status" value="1"/>
</dbReference>
<evidence type="ECO:0000256" key="9">
    <source>
        <dbReference type="ARBA" id="ARBA00022741"/>
    </source>
</evidence>
<evidence type="ECO:0000313" key="17">
    <source>
        <dbReference type="EMBL" id="QVD39211.1"/>
    </source>
</evidence>
<dbReference type="InterPro" id="IPR011993">
    <property type="entry name" value="PH-like_dom_sf"/>
</dbReference>
<dbReference type="PROSITE" id="PS50011">
    <property type="entry name" value="PROTEIN_KINASE_DOM"/>
    <property type="match status" value="1"/>
</dbReference>
<evidence type="ECO:0000256" key="4">
    <source>
        <dbReference type="ARBA" id="ARBA00018538"/>
    </source>
</evidence>
<dbReference type="InterPro" id="IPR050236">
    <property type="entry name" value="Ser_Thr_kinase_AGC"/>
</dbReference>
<evidence type="ECO:0000256" key="5">
    <source>
        <dbReference type="ARBA" id="ARBA00022473"/>
    </source>
</evidence>
<dbReference type="Pfam" id="PF14593">
    <property type="entry name" value="PH_3"/>
    <property type="match status" value="1"/>
</dbReference>
<feature type="compositionally biased region" description="Basic and acidic residues" evidence="15">
    <location>
        <begin position="424"/>
        <end position="437"/>
    </location>
</feature>
<evidence type="ECO:0000256" key="6">
    <source>
        <dbReference type="ARBA" id="ARBA00022490"/>
    </source>
</evidence>
<evidence type="ECO:0000256" key="14">
    <source>
        <dbReference type="PROSITE-ProRule" id="PRU10141"/>
    </source>
</evidence>
<dbReference type="InterPro" id="IPR008271">
    <property type="entry name" value="Ser/Thr_kinase_AS"/>
</dbReference>
<dbReference type="PROSITE" id="PS00108">
    <property type="entry name" value="PROTEIN_KINASE_ST"/>
    <property type="match status" value="1"/>
</dbReference>
<dbReference type="SMART" id="SM00220">
    <property type="entry name" value="S_TKc"/>
    <property type="match status" value="1"/>
</dbReference>
<dbReference type="AlphaFoldDB" id="A0A8E5JSQ3"/>
<dbReference type="InterPro" id="IPR011009">
    <property type="entry name" value="Kinase-like_dom_sf"/>
</dbReference>
<evidence type="ECO:0000256" key="3">
    <source>
        <dbReference type="ARBA" id="ARBA00012513"/>
    </source>
</evidence>
<evidence type="ECO:0000256" key="8">
    <source>
        <dbReference type="ARBA" id="ARBA00022679"/>
    </source>
</evidence>
<dbReference type="InterPro" id="IPR039046">
    <property type="entry name" value="PDPK1"/>
</dbReference>
<evidence type="ECO:0000259" key="16">
    <source>
        <dbReference type="PROSITE" id="PS50011"/>
    </source>
</evidence>
<feature type="region of interest" description="Disordered" evidence="15">
    <location>
        <begin position="42"/>
        <end position="68"/>
    </location>
</feature>
<dbReference type="InterPro" id="IPR000719">
    <property type="entry name" value="Prot_kinase_dom"/>
</dbReference>
<evidence type="ECO:0000256" key="12">
    <source>
        <dbReference type="ARBA" id="ARBA00047899"/>
    </source>
</evidence>
<dbReference type="Gene3D" id="3.30.200.20">
    <property type="entry name" value="Phosphorylase Kinase, domain 1"/>
    <property type="match status" value="1"/>
</dbReference>
<dbReference type="GO" id="GO:1901701">
    <property type="term" value="P:cellular response to oxygen-containing compound"/>
    <property type="evidence" value="ECO:0007669"/>
    <property type="project" value="UniProtKB-ARBA"/>
</dbReference>
<protein>
    <recommendedName>
        <fullName evidence="4">3-phosphoinositide-dependent protein kinase 1</fullName>
        <ecNumber evidence="3">2.7.11.1</ecNumber>
    </recommendedName>
</protein>
<keyword evidence="8" id="KW-0808">Transferase</keyword>
<dbReference type="Gene3D" id="1.10.510.10">
    <property type="entry name" value="Transferase(Phosphotransferase) domain 1"/>
    <property type="match status" value="1"/>
</dbReference>
<accession>A0A8E5JSQ3</accession>
<dbReference type="Gene3D" id="2.30.29.30">
    <property type="entry name" value="Pleckstrin-homology domain (PH domain)/Phosphotyrosine-binding domain (PTB)"/>
    <property type="match status" value="1"/>
</dbReference>
<keyword evidence="9 14" id="KW-0547">Nucleotide-binding</keyword>
<evidence type="ECO:0000256" key="7">
    <source>
        <dbReference type="ARBA" id="ARBA00022527"/>
    </source>
</evidence>
<evidence type="ECO:0000256" key="11">
    <source>
        <dbReference type="ARBA" id="ARBA00022840"/>
    </source>
</evidence>
<dbReference type="OrthoDB" id="347657at2759"/>
<organism evidence="17">
    <name type="scientific">Schistocerca gregaria</name>
    <name type="common">Desert locust</name>
    <name type="synonym">Gryllus gregarius</name>
    <dbReference type="NCBI Taxonomy" id="7010"/>
    <lineage>
        <taxon>Eukaryota</taxon>
        <taxon>Metazoa</taxon>
        <taxon>Ecdysozoa</taxon>
        <taxon>Arthropoda</taxon>
        <taxon>Hexapoda</taxon>
        <taxon>Insecta</taxon>
        <taxon>Pterygota</taxon>
        <taxon>Neoptera</taxon>
        <taxon>Polyneoptera</taxon>
        <taxon>Orthoptera</taxon>
        <taxon>Caelifera</taxon>
        <taxon>Acrididea</taxon>
        <taxon>Acridomorpha</taxon>
        <taxon>Acridoidea</taxon>
        <taxon>Acrididae</taxon>
        <taxon>Cyrtacanthacridinae</taxon>
        <taxon>Schistocerca</taxon>
    </lineage>
</organism>
<feature type="region of interest" description="Disordered" evidence="15">
    <location>
        <begin position="417"/>
        <end position="467"/>
    </location>
</feature>
<sequence>MSLRCSRGDLLVEKRVATANPGAMPPVSVSVAVPVAVGGGGGGGGRVPLQEPPAAASPPQGQGNAAPAVKRTPNDFIFGKAIGEGSFSTVYLAKDIHTGNEYAIKVCEKRHIIREKKTEYVQREKEVLHILSCNKKTSAPFFTKLYCTFQDVERLYFVLTYAKNGELLPHINKVGSFDIACTRFYAAEILHALEHLHSLGIIHRDLKPENILLDEKMHILIADFGSAKIVNRKEVEDQNKDNPNFRRRNSFVGTAQYVSPELLTDKSASYSSDLWALGCIIYQMVAGLPPFRSMSEHLIFQKIVKLEYVFPDGFSAPARDLVEKLLVLDPVQRLGARDRPEDGHGYPSLRAHAFFKGISFESLYLQTPPQIYPYLPGTSEHEEMRSHYRVPDHLEPGLDDRQLTRLLGLDLSGAVEPVAESPAEDGRESQTEQEGRPQDVPAVRQQQQRKRAVTDLSPAEVRRRTDLQAKESKWHNLVQGNLILKQGLVDKRKGLFARRRMLLLTLGPHLYYVDPVNMVLRGEIPWSPELRVEPKNFKIFFVHTPNRTYYLEDPEGYALEWCKAIEDVRIHTYGLQS</sequence>
<dbReference type="FunFam" id="2.30.29.30:FF:000324">
    <property type="entry name" value="Phosphoinositide-dependent kinase 1, isoform F"/>
    <property type="match status" value="1"/>
</dbReference>
<feature type="compositionally biased region" description="Low complexity" evidence="15">
    <location>
        <begin position="47"/>
        <end position="68"/>
    </location>
</feature>
<evidence type="ECO:0000256" key="13">
    <source>
        <dbReference type="ARBA" id="ARBA00048679"/>
    </source>
</evidence>
<evidence type="ECO:0000256" key="10">
    <source>
        <dbReference type="ARBA" id="ARBA00022777"/>
    </source>
</evidence>
<dbReference type="GO" id="GO:0004674">
    <property type="term" value="F:protein serine/threonine kinase activity"/>
    <property type="evidence" value="ECO:0007669"/>
    <property type="project" value="UniProtKB-KW"/>
</dbReference>
<keyword evidence="7" id="KW-0723">Serine/threonine-protein kinase</keyword>
<dbReference type="GO" id="GO:0005524">
    <property type="term" value="F:ATP binding"/>
    <property type="evidence" value="ECO:0007669"/>
    <property type="project" value="UniProtKB-UniRule"/>
</dbReference>
<name>A0A8E5JSQ3_SCHGR</name>
<evidence type="ECO:0000256" key="2">
    <source>
        <dbReference type="ARBA" id="ARBA00010006"/>
    </source>
</evidence>
<dbReference type="InterPro" id="IPR017441">
    <property type="entry name" value="Protein_kinase_ATP_BS"/>
</dbReference>
<dbReference type="InterPro" id="IPR033931">
    <property type="entry name" value="PDK1-typ_PH"/>
</dbReference>
<reference evidence="17" key="1">
    <citation type="journal article" date="2021" name="J. Neurophysiol.">
        <title>Gene transcription changes in a locust model of noise-induced deafness.</title>
        <authorList>
            <person name="French A.S."/>
            <person name="Warren B."/>
        </authorList>
    </citation>
    <scope>NUCLEOTIDE SEQUENCE</scope>
</reference>
<evidence type="ECO:0000256" key="1">
    <source>
        <dbReference type="ARBA" id="ARBA00004496"/>
    </source>
</evidence>
<comment type="subcellular location">
    <subcellularLocation>
        <location evidence="1">Cytoplasm</location>
    </subcellularLocation>
</comment>
<keyword evidence="5" id="KW-0217">Developmental protein</keyword>
<comment type="catalytic activity">
    <reaction evidence="13">
        <text>L-seryl-[protein] + ATP = O-phospho-L-seryl-[protein] + ADP + H(+)</text>
        <dbReference type="Rhea" id="RHEA:17989"/>
        <dbReference type="Rhea" id="RHEA-COMP:9863"/>
        <dbReference type="Rhea" id="RHEA-COMP:11604"/>
        <dbReference type="ChEBI" id="CHEBI:15378"/>
        <dbReference type="ChEBI" id="CHEBI:29999"/>
        <dbReference type="ChEBI" id="CHEBI:30616"/>
        <dbReference type="ChEBI" id="CHEBI:83421"/>
        <dbReference type="ChEBI" id="CHEBI:456216"/>
        <dbReference type="EC" id="2.7.11.1"/>
    </reaction>
</comment>
<dbReference type="EC" id="2.7.11.1" evidence="3"/>
<dbReference type="PROSITE" id="PS00107">
    <property type="entry name" value="PROTEIN_KINASE_ATP"/>
    <property type="match status" value="1"/>
</dbReference>
<feature type="domain" description="Protein kinase" evidence="16">
    <location>
        <begin position="76"/>
        <end position="355"/>
    </location>
</feature>
<feature type="binding site" evidence="14">
    <location>
        <position position="105"/>
    </location>
    <ligand>
        <name>ATP</name>
        <dbReference type="ChEBI" id="CHEBI:30616"/>
    </ligand>
</feature>
<dbReference type="EMBL" id="MW962445">
    <property type="protein sequence ID" value="QVD39211.1"/>
    <property type="molecule type" value="mRNA"/>
</dbReference>
<dbReference type="GO" id="GO:0048638">
    <property type="term" value="P:regulation of developmental growth"/>
    <property type="evidence" value="ECO:0007669"/>
    <property type="project" value="UniProtKB-ARBA"/>
</dbReference>
<dbReference type="PANTHER" id="PTHR24356:SF163">
    <property type="entry name" value="3-PHOSPHOINOSITIDE-DEPENDENT PROTEIN KINASE 1-RELATED"/>
    <property type="match status" value="1"/>
</dbReference>
<dbReference type="CDD" id="cd01262">
    <property type="entry name" value="PH_PDK1"/>
    <property type="match status" value="1"/>
</dbReference>
<dbReference type="CDD" id="cd05581">
    <property type="entry name" value="STKc_PDK1"/>
    <property type="match status" value="1"/>
</dbReference>
<dbReference type="SUPFAM" id="SSF56112">
    <property type="entry name" value="Protein kinase-like (PK-like)"/>
    <property type="match status" value="1"/>
</dbReference>
<comment type="similarity">
    <text evidence="2">Belongs to the protein kinase superfamily. AGC Ser/Thr protein kinase family. PDPK1 subfamily.</text>
</comment>
<comment type="catalytic activity">
    <reaction evidence="12">
        <text>L-threonyl-[protein] + ATP = O-phospho-L-threonyl-[protein] + ADP + H(+)</text>
        <dbReference type="Rhea" id="RHEA:46608"/>
        <dbReference type="Rhea" id="RHEA-COMP:11060"/>
        <dbReference type="Rhea" id="RHEA-COMP:11605"/>
        <dbReference type="ChEBI" id="CHEBI:15378"/>
        <dbReference type="ChEBI" id="CHEBI:30013"/>
        <dbReference type="ChEBI" id="CHEBI:30616"/>
        <dbReference type="ChEBI" id="CHEBI:61977"/>
        <dbReference type="ChEBI" id="CHEBI:456216"/>
        <dbReference type="EC" id="2.7.11.1"/>
    </reaction>
</comment>
<evidence type="ECO:0000256" key="15">
    <source>
        <dbReference type="SAM" id="MobiDB-lite"/>
    </source>
</evidence>
<keyword evidence="6" id="KW-0963">Cytoplasm</keyword>
<dbReference type="GO" id="GO:0005737">
    <property type="term" value="C:cytoplasm"/>
    <property type="evidence" value="ECO:0007669"/>
    <property type="project" value="UniProtKB-SubCell"/>
</dbReference>
<dbReference type="Pfam" id="PF00069">
    <property type="entry name" value="Pkinase"/>
    <property type="match status" value="1"/>
</dbReference>
<dbReference type="FunFam" id="1.10.510.10:FF:000163">
    <property type="entry name" value="3-phosphoinositide-dependent protein kinase 1"/>
    <property type="match status" value="1"/>
</dbReference>